<dbReference type="InterPro" id="IPR018310">
    <property type="entry name" value="Put_endonuclease_Z1-dom"/>
</dbReference>
<dbReference type="EMBL" id="JAMRYM010000055">
    <property type="protein sequence ID" value="MCM6763239.1"/>
    <property type="molecule type" value="Genomic_DNA"/>
</dbReference>
<accession>A0A9X2DYT7</accession>
<sequence>MFYGMFALYARQHGVEAAAESMAGVLPAETLTALRERFDSDRKKVQTGGPVIIAAGRPDWYPGPTPKDKFWNALYDQFQSEGWNDDRLLSVNRSSDKVVAHTERPDKSTWGTRGLVVGYVQSGKTTNFLATAAKMADLEYGLIIVLSGIHNALRKQTQMRLEEALARVPAKDWFRLTELDRDFRLPSFDAAALLSGNQTGVAVVKKNASVLRKLKKWLETDGARTALKERPMLVIDDEADQASVETNTINPLITDLLKLASKSTYIGYTATPFANVFINPYDKSDLYPRDFILSLPRPDGYFGPEKIFGRDVVTSELGATDEPEDGYDMVRIVPDEDVAKLRPGTKDAATFVPELTEEFADALDWFWLATAARRARGDLGHSSMLVHTTVKTSAHEAFRPVIEEYQAATAAGLRADGSKTEQRLRSLWERESARVPSPDPLRKASTFDELLPALRPAVADARVVLDNFRSTDRLDYNSRPSQVVIAVGGNTLSRGLTLEGLVVSFFVRAASAYDTLMQMGRWFGYRTGYEELPRIWMTEELQNNFRHLSRVEYEMRDDIDRFQREDVTPEQAAVRISTHPALRITAKMGAASPQFVSFEGRRFQTRYFHNQDPTWLKKNLDAATRLLGECDRAGLELERGNTGARLFRHVPSGLVQQFLSSYSVHSASKDVDPALMSEYIARCVTATDKSLSTWSVAIVESPQGREATIGNRSVRLVTRGRVNDKENPDRADIKTLMSKEDRVADLHLTRSEARRTKEEDLRGLRDTDETAHREGLLVLYFIDPEAGQGGGVRHDRLSMGAKEIPVGLGIVFPSQSSDELVVAASKVSVDLSAMEIETPDDRTEGVDEDTETESSE</sequence>
<dbReference type="AlphaFoldDB" id="A0A9X2DYT7"/>
<dbReference type="RefSeq" id="WP_251946226.1">
    <property type="nucleotide sequence ID" value="NZ_JAMRYM010000055.1"/>
</dbReference>
<feature type="compositionally biased region" description="Acidic residues" evidence="1">
    <location>
        <begin position="846"/>
        <end position="856"/>
    </location>
</feature>
<evidence type="ECO:0000313" key="3">
    <source>
        <dbReference type="EMBL" id="MCM6763239.1"/>
    </source>
</evidence>
<feature type="region of interest" description="Disordered" evidence="1">
    <location>
        <begin position="834"/>
        <end position="856"/>
    </location>
</feature>
<gene>
    <name evidence="3" type="ORF">NB037_12505</name>
</gene>
<dbReference type="SUPFAM" id="SSF52540">
    <property type="entry name" value="P-loop containing nucleoside triphosphate hydrolases"/>
    <property type="match status" value="1"/>
</dbReference>
<evidence type="ECO:0000256" key="1">
    <source>
        <dbReference type="SAM" id="MobiDB-lite"/>
    </source>
</evidence>
<comment type="caution">
    <text evidence="3">The sequence shown here is derived from an EMBL/GenBank/DDBJ whole genome shotgun (WGS) entry which is preliminary data.</text>
</comment>
<evidence type="ECO:0000259" key="2">
    <source>
        <dbReference type="Pfam" id="PF10593"/>
    </source>
</evidence>
<proteinExistence type="predicted"/>
<protein>
    <submittedName>
        <fullName evidence="3">Z1 domain-containing protein</fullName>
    </submittedName>
</protein>
<dbReference type="Pfam" id="PF10593">
    <property type="entry name" value="Z1"/>
    <property type="match status" value="1"/>
</dbReference>
<dbReference type="Proteomes" id="UP001155240">
    <property type="component" value="Unassembled WGS sequence"/>
</dbReference>
<organism evidence="3 4">
    <name type="scientific">Rathayibacter rubneri</name>
    <dbReference type="NCBI Taxonomy" id="2950106"/>
    <lineage>
        <taxon>Bacteria</taxon>
        <taxon>Bacillati</taxon>
        <taxon>Actinomycetota</taxon>
        <taxon>Actinomycetes</taxon>
        <taxon>Micrococcales</taxon>
        <taxon>Microbacteriaceae</taxon>
        <taxon>Rathayibacter</taxon>
    </lineage>
</organism>
<dbReference type="InterPro" id="IPR027417">
    <property type="entry name" value="P-loop_NTPase"/>
</dbReference>
<feature type="domain" description="Putative endonuclease Z1" evidence="2">
    <location>
        <begin position="360"/>
        <end position="580"/>
    </location>
</feature>
<evidence type="ECO:0000313" key="4">
    <source>
        <dbReference type="Proteomes" id="UP001155240"/>
    </source>
</evidence>
<name>A0A9X2DYT7_9MICO</name>
<reference evidence="3" key="1">
    <citation type="submission" date="2022-06" db="EMBL/GenBank/DDBJ databases">
        <title>Whole genome shotgun sequencing (WGS) of Rathayibacter sp. ZW T2_19, isolated from stored onions (Allium cepa).</title>
        <authorList>
            <person name="Stoll D.A."/>
            <person name="Huch M."/>
        </authorList>
    </citation>
    <scope>NUCLEOTIDE SEQUENCE</scope>
    <source>
        <strain evidence="3">ZW T2_19</strain>
    </source>
</reference>
<keyword evidence="4" id="KW-1185">Reference proteome</keyword>